<dbReference type="Gene3D" id="3.20.80.10">
    <property type="entry name" value="Regulatory factor, effector binding domain"/>
    <property type="match status" value="1"/>
</dbReference>
<name>A0A0E9M2D1_9BACT</name>
<gene>
    <name evidence="1" type="ORF">JCM15548_14154</name>
</gene>
<dbReference type="AlphaFoldDB" id="A0A0E9M2D1"/>
<dbReference type="InterPro" id="IPR006917">
    <property type="entry name" value="SOUL_heme-bd"/>
</dbReference>
<accession>A0A0E9M2D1</accession>
<protein>
    <recommendedName>
        <fullName evidence="3">SOUL heme-binding protein</fullName>
    </recommendedName>
</protein>
<proteinExistence type="predicted"/>
<dbReference type="EMBL" id="BAZW01000060">
    <property type="protein sequence ID" value="GAO31758.1"/>
    <property type="molecule type" value="Genomic_DNA"/>
</dbReference>
<sequence>MKISIAVIGFVIVITVLFQSYTIMAANKTEEQKYTVVFKDTDFEIRFYPSSIMATINSNAKTYKELSGPGFRALAGYIFGGNETNSSIAMTSPVHMDINDSLSSMSFVMPSSYNQENLPKPNDPNVHIQKTADEYVAVIRFGGYASDKDLILYADKLHDILKVKGINPTGHARFLGYNPPFQVVNRRNEIIVPVDWKAE</sequence>
<comment type="caution">
    <text evidence="1">The sequence shown here is derived from an EMBL/GenBank/DDBJ whole genome shotgun (WGS) entry which is preliminary data.</text>
</comment>
<dbReference type="PANTHER" id="PTHR11220:SF58">
    <property type="entry name" value="SOUL HEME-BINDING FAMILY PROTEIN"/>
    <property type="match status" value="1"/>
</dbReference>
<dbReference type="OrthoDB" id="2156220at2"/>
<dbReference type="SUPFAM" id="SSF55136">
    <property type="entry name" value="Probable bacterial effector-binding domain"/>
    <property type="match status" value="1"/>
</dbReference>
<evidence type="ECO:0000313" key="2">
    <source>
        <dbReference type="Proteomes" id="UP000032900"/>
    </source>
</evidence>
<dbReference type="Pfam" id="PF04832">
    <property type="entry name" value="SOUL"/>
    <property type="match status" value="1"/>
</dbReference>
<reference evidence="1 2" key="1">
    <citation type="journal article" date="2015" name="Microbes Environ.">
        <title>Distribution and evolution of nitrogen fixation genes in the phylum bacteroidetes.</title>
        <authorList>
            <person name="Inoue J."/>
            <person name="Oshima K."/>
            <person name="Suda W."/>
            <person name="Sakamoto M."/>
            <person name="Iino T."/>
            <person name="Noda S."/>
            <person name="Hongoh Y."/>
            <person name="Hattori M."/>
            <person name="Ohkuma M."/>
        </authorList>
    </citation>
    <scope>NUCLEOTIDE SEQUENCE [LARGE SCALE GENOMIC DNA]</scope>
    <source>
        <strain evidence="1">JCM 15548</strain>
    </source>
</reference>
<evidence type="ECO:0008006" key="3">
    <source>
        <dbReference type="Google" id="ProtNLM"/>
    </source>
</evidence>
<dbReference type="PANTHER" id="PTHR11220">
    <property type="entry name" value="HEME-BINDING PROTEIN-RELATED"/>
    <property type="match status" value="1"/>
</dbReference>
<dbReference type="InterPro" id="IPR011256">
    <property type="entry name" value="Reg_factor_effector_dom_sf"/>
</dbReference>
<evidence type="ECO:0000313" key="1">
    <source>
        <dbReference type="EMBL" id="GAO31758.1"/>
    </source>
</evidence>
<organism evidence="1 2">
    <name type="scientific">Geofilum rubicundum JCM 15548</name>
    <dbReference type="NCBI Taxonomy" id="1236989"/>
    <lineage>
        <taxon>Bacteria</taxon>
        <taxon>Pseudomonadati</taxon>
        <taxon>Bacteroidota</taxon>
        <taxon>Bacteroidia</taxon>
        <taxon>Marinilabiliales</taxon>
        <taxon>Marinilabiliaceae</taxon>
        <taxon>Geofilum</taxon>
    </lineage>
</organism>
<dbReference type="Proteomes" id="UP000032900">
    <property type="component" value="Unassembled WGS sequence"/>
</dbReference>
<keyword evidence="2" id="KW-1185">Reference proteome</keyword>
<dbReference type="STRING" id="1236989.JCM15548_14154"/>
<dbReference type="RefSeq" id="WP_062128068.1">
    <property type="nucleotide sequence ID" value="NZ_BAZW01000060.1"/>
</dbReference>